<dbReference type="RefSeq" id="WP_051155823.1">
    <property type="nucleotide sequence ID" value="NZ_BRLH01000020.1"/>
</dbReference>
<gene>
    <name evidence="1" type="ORF">SOASR030_37470</name>
</gene>
<accession>A0AAV5N7P0</accession>
<evidence type="ECO:0000313" key="2">
    <source>
        <dbReference type="Proteomes" id="UP001058124"/>
    </source>
</evidence>
<comment type="caution">
    <text evidence="1">The sequence shown here is derived from an EMBL/GenBank/DDBJ whole genome shotgun (WGS) entry which is preliminary data.</text>
</comment>
<dbReference type="Pfam" id="PF06252">
    <property type="entry name" value="GemA"/>
    <property type="match status" value="1"/>
</dbReference>
<reference evidence="1" key="1">
    <citation type="submission" date="2022-06" db="EMBL/GenBank/DDBJ databases">
        <title>Draft genome sequences of Leminorella grimontii str. JCM5902.</title>
        <authorList>
            <person name="Wakabayashi Y."/>
            <person name="Kojima K."/>
        </authorList>
    </citation>
    <scope>NUCLEOTIDE SEQUENCE</scope>
    <source>
        <strain evidence="1">JCM 5902</strain>
    </source>
</reference>
<evidence type="ECO:0008006" key="3">
    <source>
        <dbReference type="Google" id="ProtNLM"/>
    </source>
</evidence>
<name>A0AAV5N7P0_9GAMM</name>
<evidence type="ECO:0000313" key="1">
    <source>
        <dbReference type="EMBL" id="GKX57635.1"/>
    </source>
</evidence>
<organism evidence="1 2">
    <name type="scientific">Leminorella grimontii</name>
    <dbReference type="NCBI Taxonomy" id="82981"/>
    <lineage>
        <taxon>Bacteria</taxon>
        <taxon>Pseudomonadati</taxon>
        <taxon>Pseudomonadota</taxon>
        <taxon>Gammaproteobacteria</taxon>
        <taxon>Enterobacterales</taxon>
        <taxon>Budviciaceae</taxon>
        <taxon>Leminorella</taxon>
    </lineage>
</organism>
<dbReference type="AlphaFoldDB" id="A0AAV5N7P0"/>
<dbReference type="Proteomes" id="UP001058124">
    <property type="component" value="Unassembled WGS sequence"/>
</dbReference>
<dbReference type="InterPro" id="IPR009363">
    <property type="entry name" value="Phage_Mu_Gp16"/>
</dbReference>
<keyword evidence="2" id="KW-1185">Reference proteome</keyword>
<protein>
    <recommendedName>
        <fullName evidence="3">Regulatory protein GemA</fullName>
    </recommendedName>
</protein>
<dbReference type="EMBL" id="BRLH01000020">
    <property type="protein sequence ID" value="GKX57635.1"/>
    <property type="molecule type" value="Genomic_DNA"/>
</dbReference>
<sequence length="254" mass="28538">MNKPQLIRLIHVAKTKLGLDDETYRSKLEALTGKTSCSQMSLDKLNAVYQAFKDAGFKRQFKKKGGARVTPNAKGQSKAPEIPKIRAIWCVMAKQGFVKSASETSLNGFVKRMTAKLNDGAGVAEVGWLDSRLAYQVLETLKGWHLREMKKALKARRINFPRDRSGRTLESYEPVSSLYARIIQHDNYLARHHASGSHMLDTYCPFCGYRSEVPAPTDCSEAWDSLAMCPACTKQVFRVITKNRIFYGKGGVRL</sequence>
<proteinExistence type="predicted"/>